<dbReference type="SUPFAM" id="SSF53822">
    <property type="entry name" value="Periplasmic binding protein-like I"/>
    <property type="match status" value="1"/>
</dbReference>
<dbReference type="InterPro" id="IPR010982">
    <property type="entry name" value="Lambda_DNA-bd_dom_sf"/>
</dbReference>
<evidence type="ECO:0000259" key="4">
    <source>
        <dbReference type="PROSITE" id="PS50932"/>
    </source>
</evidence>
<dbReference type="PRINTS" id="PR00036">
    <property type="entry name" value="HTHLACI"/>
</dbReference>
<evidence type="ECO:0000256" key="1">
    <source>
        <dbReference type="ARBA" id="ARBA00023015"/>
    </source>
</evidence>
<evidence type="ECO:0000256" key="3">
    <source>
        <dbReference type="ARBA" id="ARBA00023163"/>
    </source>
</evidence>
<name>I0GZ61_ACTM4</name>
<keyword evidence="2" id="KW-0238">DNA-binding</keyword>
<dbReference type="SMART" id="SM00354">
    <property type="entry name" value="HTH_LACI"/>
    <property type="match status" value="1"/>
</dbReference>
<dbReference type="Gene3D" id="3.40.50.2300">
    <property type="match status" value="2"/>
</dbReference>
<dbReference type="PATRIC" id="fig|512565.3.peg.830"/>
<dbReference type="EMBL" id="AP012319">
    <property type="protein sequence ID" value="BAL86048.1"/>
    <property type="molecule type" value="Genomic_DNA"/>
</dbReference>
<gene>
    <name evidence="5" type="ordered locus">AMIS_8280</name>
</gene>
<dbReference type="InterPro" id="IPR028082">
    <property type="entry name" value="Peripla_BP_I"/>
</dbReference>
<dbReference type="PROSITE" id="PS50932">
    <property type="entry name" value="HTH_LACI_2"/>
    <property type="match status" value="1"/>
</dbReference>
<feature type="domain" description="HTH lacI-type" evidence="4">
    <location>
        <begin position="4"/>
        <end position="58"/>
    </location>
</feature>
<protein>
    <submittedName>
        <fullName evidence="5">Putative LacI-family transcriptional regulator</fullName>
    </submittedName>
</protein>
<keyword evidence="6" id="KW-1185">Reference proteome</keyword>
<evidence type="ECO:0000313" key="5">
    <source>
        <dbReference type="EMBL" id="BAL86048.1"/>
    </source>
</evidence>
<accession>I0GZ61</accession>
<dbReference type="eggNOG" id="COG1609">
    <property type="taxonomic scope" value="Bacteria"/>
</dbReference>
<dbReference type="InterPro" id="IPR046335">
    <property type="entry name" value="LacI/GalR-like_sensor"/>
</dbReference>
<dbReference type="Pfam" id="PF00356">
    <property type="entry name" value="LacI"/>
    <property type="match status" value="1"/>
</dbReference>
<dbReference type="RefSeq" id="WP_014440945.1">
    <property type="nucleotide sequence ID" value="NC_017093.1"/>
</dbReference>
<dbReference type="Pfam" id="PF13377">
    <property type="entry name" value="Peripla_BP_3"/>
    <property type="match status" value="1"/>
</dbReference>
<dbReference type="Gene3D" id="1.10.260.40">
    <property type="entry name" value="lambda repressor-like DNA-binding domains"/>
    <property type="match status" value="1"/>
</dbReference>
<reference evidence="5 6" key="1">
    <citation type="submission" date="2012-02" db="EMBL/GenBank/DDBJ databases">
        <title>Complete genome sequence of Actinoplanes missouriensis 431 (= NBRC 102363).</title>
        <authorList>
            <person name="Ohnishi Y."/>
            <person name="Ishikawa J."/>
            <person name="Sekine M."/>
            <person name="Hosoyama A."/>
            <person name="Harada T."/>
            <person name="Narita H."/>
            <person name="Hata T."/>
            <person name="Konno Y."/>
            <person name="Tutikane K."/>
            <person name="Fujita N."/>
            <person name="Horinouchi S."/>
            <person name="Hayakawa M."/>
        </authorList>
    </citation>
    <scope>NUCLEOTIDE SEQUENCE [LARGE SCALE GENOMIC DNA]</scope>
    <source>
        <strain evidence="6">ATCC 14538 / DSM 43046 / CBS 188.64 / JCM 3121 / NBRC 102363 / NCIMB 12654 / NRRL B-3342 / UNCC 431</strain>
    </source>
</reference>
<evidence type="ECO:0000313" key="6">
    <source>
        <dbReference type="Proteomes" id="UP000007882"/>
    </source>
</evidence>
<dbReference type="GO" id="GO:0000976">
    <property type="term" value="F:transcription cis-regulatory region binding"/>
    <property type="evidence" value="ECO:0007669"/>
    <property type="project" value="TreeGrafter"/>
</dbReference>
<sequence>MARATIRDVARVAGVSDATVSNTVNRPHLVNPATQERVRQAMETIGYVPNAAARALRVGRTSTLGLVVLDFGNPFFAEVAAGAEQAATEAGAEVALFHTGLGEHTREQRLLHRLAEWRLDGLIITPNDVNHPALTLIAERGTPVIVLARQVPGGRHSAVRSDDVLGGEIAARHLLDYGHRRLAFAGWRRDERYDGAARVAATADTTLEWLDTGNADIAGGLEVGARLAGQASRQRPTGVFCANDLIAAGLIQQLTRYGLRVPDDLAVVGFDDTDLASAASAVELTSVRQPATEIGRAAVQLVMDEMTERDRNGRDIVFQPQLVIRESTAGRGEPLKAGLRQ</sequence>
<dbReference type="PANTHER" id="PTHR30146:SF109">
    <property type="entry name" value="HTH-TYPE TRANSCRIPTIONAL REGULATOR GALS"/>
    <property type="match status" value="1"/>
</dbReference>
<organism evidence="5 6">
    <name type="scientific">Actinoplanes missouriensis (strain ATCC 14538 / DSM 43046 / CBS 188.64 / JCM 3121 / NBRC 102363 / NCIMB 12654 / NRRL B-3342 / UNCC 431)</name>
    <dbReference type="NCBI Taxonomy" id="512565"/>
    <lineage>
        <taxon>Bacteria</taxon>
        <taxon>Bacillati</taxon>
        <taxon>Actinomycetota</taxon>
        <taxon>Actinomycetes</taxon>
        <taxon>Micromonosporales</taxon>
        <taxon>Micromonosporaceae</taxon>
        <taxon>Actinoplanes</taxon>
    </lineage>
</organism>
<dbReference type="PANTHER" id="PTHR30146">
    <property type="entry name" value="LACI-RELATED TRANSCRIPTIONAL REPRESSOR"/>
    <property type="match status" value="1"/>
</dbReference>
<dbReference type="STRING" id="512565.AMIS_8280"/>
<dbReference type="SUPFAM" id="SSF47413">
    <property type="entry name" value="lambda repressor-like DNA-binding domains"/>
    <property type="match status" value="1"/>
</dbReference>
<dbReference type="Proteomes" id="UP000007882">
    <property type="component" value="Chromosome"/>
</dbReference>
<dbReference type="OrthoDB" id="37081at2"/>
<dbReference type="CDD" id="cd01392">
    <property type="entry name" value="HTH_LacI"/>
    <property type="match status" value="1"/>
</dbReference>
<keyword evidence="3" id="KW-0804">Transcription</keyword>
<dbReference type="KEGG" id="ams:AMIS_8280"/>
<evidence type="ECO:0000256" key="2">
    <source>
        <dbReference type="ARBA" id="ARBA00023125"/>
    </source>
</evidence>
<dbReference type="HOGENOM" id="CLU_037628_6_1_11"/>
<proteinExistence type="predicted"/>
<dbReference type="InterPro" id="IPR000843">
    <property type="entry name" value="HTH_LacI"/>
</dbReference>
<dbReference type="GO" id="GO:0003700">
    <property type="term" value="F:DNA-binding transcription factor activity"/>
    <property type="evidence" value="ECO:0007669"/>
    <property type="project" value="TreeGrafter"/>
</dbReference>
<dbReference type="AlphaFoldDB" id="I0GZ61"/>
<keyword evidence="1" id="KW-0805">Transcription regulation</keyword>